<evidence type="ECO:0000313" key="5">
    <source>
        <dbReference type="Proteomes" id="UP000472277"/>
    </source>
</evidence>
<dbReference type="GO" id="GO:0006139">
    <property type="term" value="P:nucleobase-containing compound metabolic process"/>
    <property type="evidence" value="ECO:0007669"/>
    <property type="project" value="InterPro"/>
</dbReference>
<dbReference type="AlphaFoldDB" id="A0A674CM00"/>
<dbReference type="Proteomes" id="UP000472277">
    <property type="component" value="Chromosome 31"/>
</dbReference>
<evidence type="ECO:0000256" key="1">
    <source>
        <dbReference type="ARBA" id="ARBA00022679"/>
    </source>
</evidence>
<evidence type="ECO:0000313" key="4">
    <source>
        <dbReference type="Ensembl" id="ENSSTUP00000084692.1"/>
    </source>
</evidence>
<dbReference type="Ensembl" id="ENSSTUT00000090098.1">
    <property type="protein sequence ID" value="ENSSTUP00000084692.1"/>
    <property type="gene ID" value="ENSSTUG00000037249.1"/>
</dbReference>
<dbReference type="Gene3D" id="3.40.50.300">
    <property type="entry name" value="P-loop containing nucleotide triphosphate hydrolases"/>
    <property type="match status" value="1"/>
</dbReference>
<dbReference type="InterPro" id="IPR033690">
    <property type="entry name" value="Adenylat_kinase_CS"/>
</dbReference>
<protein>
    <submittedName>
        <fullName evidence="4">Cytidylate kinase</fullName>
    </submittedName>
</protein>
<dbReference type="Pfam" id="PF00406">
    <property type="entry name" value="ADK"/>
    <property type="match status" value="1"/>
</dbReference>
<keyword evidence="1" id="KW-0808">Transferase</keyword>
<dbReference type="CDD" id="cd01428">
    <property type="entry name" value="ADK"/>
    <property type="match status" value="1"/>
</dbReference>
<dbReference type="PANTHER" id="PTHR23359">
    <property type="entry name" value="NUCLEOTIDE KINASE"/>
    <property type="match status" value="1"/>
</dbReference>
<name>A0A674CM00_SALTR</name>
<dbReference type="InterPro" id="IPR027417">
    <property type="entry name" value="P-loop_NTPase"/>
</dbReference>
<dbReference type="GO" id="GO:0019205">
    <property type="term" value="F:nucleobase-containing compound kinase activity"/>
    <property type="evidence" value="ECO:0007669"/>
    <property type="project" value="InterPro"/>
</dbReference>
<dbReference type="GO" id="GO:0005524">
    <property type="term" value="F:ATP binding"/>
    <property type="evidence" value="ECO:0007669"/>
    <property type="project" value="InterPro"/>
</dbReference>
<dbReference type="HAMAP" id="MF_00235">
    <property type="entry name" value="Adenylate_kinase_Adk"/>
    <property type="match status" value="1"/>
</dbReference>
<evidence type="ECO:0000256" key="3">
    <source>
        <dbReference type="ARBA" id="ARBA00022777"/>
    </source>
</evidence>
<organism evidence="4 5">
    <name type="scientific">Salmo trutta</name>
    <name type="common">Brown trout</name>
    <dbReference type="NCBI Taxonomy" id="8032"/>
    <lineage>
        <taxon>Eukaryota</taxon>
        <taxon>Metazoa</taxon>
        <taxon>Chordata</taxon>
        <taxon>Craniata</taxon>
        <taxon>Vertebrata</taxon>
        <taxon>Euteleostomi</taxon>
        <taxon>Actinopterygii</taxon>
        <taxon>Neopterygii</taxon>
        <taxon>Teleostei</taxon>
        <taxon>Protacanthopterygii</taxon>
        <taxon>Salmoniformes</taxon>
        <taxon>Salmonidae</taxon>
        <taxon>Salmoninae</taxon>
        <taxon>Salmo</taxon>
    </lineage>
</organism>
<keyword evidence="5" id="KW-1185">Reference proteome</keyword>
<keyword evidence="3" id="KW-0418">Kinase</keyword>
<dbReference type="InParanoid" id="A0A674CM00"/>
<dbReference type="OMA" id="CPKIVEH"/>
<reference evidence="4" key="1">
    <citation type="submission" date="2025-08" db="UniProtKB">
        <authorList>
            <consortium name="Ensembl"/>
        </authorList>
    </citation>
    <scope>IDENTIFICATION</scope>
</reference>
<dbReference type="InterPro" id="IPR000850">
    <property type="entry name" value="Adenylat/UMP-CMP_kin"/>
</dbReference>
<evidence type="ECO:0000256" key="2">
    <source>
        <dbReference type="ARBA" id="ARBA00022741"/>
    </source>
</evidence>
<dbReference type="PROSITE" id="PS00113">
    <property type="entry name" value="ADENYLATE_KINASE"/>
    <property type="match status" value="1"/>
</dbReference>
<keyword evidence="2" id="KW-0547">Nucleotide-binding</keyword>
<dbReference type="SUPFAM" id="SSF52540">
    <property type="entry name" value="P-loop containing nucleoside triphosphate hydrolases"/>
    <property type="match status" value="1"/>
</dbReference>
<proteinExistence type="inferred from homology"/>
<dbReference type="GeneTree" id="ENSGT00940000163540"/>
<reference evidence="4" key="2">
    <citation type="submission" date="2025-09" db="UniProtKB">
        <authorList>
            <consortium name="Ensembl"/>
        </authorList>
    </citation>
    <scope>IDENTIFICATION</scope>
</reference>
<sequence>GCKGLLRRGHLDIFSASVLVGRCLPAGINPLCFSQNYGYTHLSARDLLRPEQSREGSEFGQLIDNHIKDGKIVPFEITIKLLKKAMEETRKLDEKKIHFLIDGFPRNEENLQGWTTIMDGEADVKFVLFFDFSNEVCINRCIERGKSSGLTDDNRARLIEFPPLKDPRPVISLYEKQGKVRTVDASCGVDKVFANVKTILDKEI</sequence>
<accession>A0A674CM00</accession>